<keyword evidence="2" id="KW-0812">Transmembrane</keyword>
<keyword evidence="2" id="KW-1133">Transmembrane helix</keyword>
<accession>A0A2T0WER4</accession>
<dbReference type="Proteomes" id="UP000238157">
    <property type="component" value="Unassembled WGS sequence"/>
</dbReference>
<dbReference type="EMBL" id="PVTR01000015">
    <property type="protein sequence ID" value="PRY85014.1"/>
    <property type="molecule type" value="Genomic_DNA"/>
</dbReference>
<organism evidence="3 4">
    <name type="scientific">Mongoliibacter ruber</name>
    <dbReference type="NCBI Taxonomy" id="1750599"/>
    <lineage>
        <taxon>Bacteria</taxon>
        <taxon>Pseudomonadati</taxon>
        <taxon>Bacteroidota</taxon>
        <taxon>Cytophagia</taxon>
        <taxon>Cytophagales</taxon>
        <taxon>Cyclobacteriaceae</taxon>
        <taxon>Mongoliibacter</taxon>
    </lineage>
</organism>
<evidence type="ECO:0000313" key="4">
    <source>
        <dbReference type="Proteomes" id="UP000238157"/>
    </source>
</evidence>
<protein>
    <submittedName>
        <fullName evidence="3">Uncharacterized protein DUF4837</fullName>
    </submittedName>
</protein>
<name>A0A2T0WER4_9BACT</name>
<dbReference type="AlphaFoldDB" id="A0A2T0WER4"/>
<dbReference type="InterPro" id="IPR032286">
    <property type="entry name" value="DUF4837"/>
</dbReference>
<evidence type="ECO:0000256" key="1">
    <source>
        <dbReference type="SAM" id="Coils"/>
    </source>
</evidence>
<keyword evidence="2" id="KW-0472">Membrane</keyword>
<evidence type="ECO:0000313" key="3">
    <source>
        <dbReference type="EMBL" id="PRY85014.1"/>
    </source>
</evidence>
<comment type="caution">
    <text evidence="3">The sequence shown here is derived from an EMBL/GenBank/DDBJ whole genome shotgun (WGS) entry which is preliminary data.</text>
</comment>
<feature type="transmembrane region" description="Helical" evidence="2">
    <location>
        <begin position="14"/>
        <end position="33"/>
    </location>
</feature>
<dbReference type="Pfam" id="PF16125">
    <property type="entry name" value="DUF4837"/>
    <property type="match status" value="1"/>
</dbReference>
<evidence type="ECO:0000256" key="2">
    <source>
        <dbReference type="SAM" id="Phobius"/>
    </source>
</evidence>
<proteinExistence type="predicted"/>
<sequence>MITCNGLKNIKHMIVKRITIALLVCIASIAFWSCEESESSKNSTKPKARGAVGEIILAIDSAKWDGPVGNVLKDIFLEDVQGLIRDESMFDVRKVDPRGMNRMLKMATNIVYVTTFDDRKAASQNINSLFSKEAKEQASADPSKYILRSEDEFAVGQEVIYLFGNNENELIENLKANKSKLQNLFQVRERNRLERVLLNRKSSEAKVAGRDLGLEINVPASYQIAKSTDNFLWLRQPTPRADRADISMFFYETDYHSEEQLFPEALLDLRESITKMHIYGDPNNRNSYLITERVDPSPVFSNFSINNNFAIEIRGGWKTNNLSMGGSFMAYVIVDDKKGKLYYMEGFLFYPNEAHREAIREIETLLLATELSPSEDQAS</sequence>
<keyword evidence="1" id="KW-0175">Coiled coil</keyword>
<keyword evidence="4" id="KW-1185">Reference proteome</keyword>
<reference evidence="3 4" key="1">
    <citation type="submission" date="2018-03" db="EMBL/GenBank/DDBJ databases">
        <title>Genomic Encyclopedia of Archaeal and Bacterial Type Strains, Phase II (KMG-II): from individual species to whole genera.</title>
        <authorList>
            <person name="Goeker M."/>
        </authorList>
    </citation>
    <scope>NUCLEOTIDE SEQUENCE [LARGE SCALE GENOMIC DNA]</scope>
    <source>
        <strain evidence="3 4">DSM 27929</strain>
    </source>
</reference>
<feature type="coiled-coil region" evidence="1">
    <location>
        <begin position="164"/>
        <end position="191"/>
    </location>
</feature>
<gene>
    <name evidence="3" type="ORF">CLW00_11555</name>
</gene>